<name>A0A816Q672_BRANA</name>
<organism evidence="1">
    <name type="scientific">Brassica napus</name>
    <name type="common">Rape</name>
    <dbReference type="NCBI Taxonomy" id="3708"/>
    <lineage>
        <taxon>Eukaryota</taxon>
        <taxon>Viridiplantae</taxon>
        <taxon>Streptophyta</taxon>
        <taxon>Embryophyta</taxon>
        <taxon>Tracheophyta</taxon>
        <taxon>Spermatophyta</taxon>
        <taxon>Magnoliopsida</taxon>
        <taxon>eudicotyledons</taxon>
        <taxon>Gunneridae</taxon>
        <taxon>Pentapetalae</taxon>
        <taxon>rosids</taxon>
        <taxon>malvids</taxon>
        <taxon>Brassicales</taxon>
        <taxon>Brassicaceae</taxon>
        <taxon>Brassiceae</taxon>
        <taxon>Brassica</taxon>
    </lineage>
</organism>
<sequence length="107" mass="11840">MEKTGLVSCRFGYVEKADYLVIYAAAPLRRFFWSSSVTTGEPQSSSIANPSQFVFSFAMKSTQTNSSSTPCSSIHLPYNVTVARGGCDARNPPRWPCRKLTIFEICS</sequence>
<proteinExistence type="predicted"/>
<dbReference type="EMBL" id="HG994370">
    <property type="protein sequence ID" value="CAF2057665.1"/>
    <property type="molecule type" value="Genomic_DNA"/>
</dbReference>
<reference evidence="1" key="1">
    <citation type="submission" date="2021-01" db="EMBL/GenBank/DDBJ databases">
        <authorList>
            <consortium name="Genoscope - CEA"/>
            <person name="William W."/>
        </authorList>
    </citation>
    <scope>NUCLEOTIDE SEQUENCE</scope>
</reference>
<gene>
    <name evidence="1" type="ORF">DARMORV10_C06P17900.1</name>
</gene>
<evidence type="ECO:0000313" key="1">
    <source>
        <dbReference type="EMBL" id="CAF2057665.1"/>
    </source>
</evidence>
<protein>
    <submittedName>
        <fullName evidence="1">(rape) hypothetical protein</fullName>
    </submittedName>
</protein>
<dbReference type="AlphaFoldDB" id="A0A816Q672"/>
<dbReference type="Proteomes" id="UP001295469">
    <property type="component" value="Chromosome C06"/>
</dbReference>
<accession>A0A816Q672</accession>